<comment type="caution">
    <text evidence="7">The sequence shown here is derived from an EMBL/GenBank/DDBJ whole genome shotgun (WGS) entry which is preliminary data.</text>
</comment>
<dbReference type="PANTHER" id="PTHR33841:SF1">
    <property type="entry name" value="DNA METHYLTRANSFERASE A"/>
    <property type="match status" value="1"/>
</dbReference>
<dbReference type="SUPFAM" id="SSF53335">
    <property type="entry name" value="S-adenosyl-L-methionine-dependent methyltransferases"/>
    <property type="match status" value="1"/>
</dbReference>
<keyword evidence="3" id="KW-0808">Transferase</keyword>
<dbReference type="GO" id="GO:0009007">
    <property type="term" value="F:site-specific DNA-methyltransferase (adenine-specific) activity"/>
    <property type="evidence" value="ECO:0007669"/>
    <property type="project" value="UniProtKB-EC"/>
</dbReference>
<evidence type="ECO:0000256" key="4">
    <source>
        <dbReference type="ARBA" id="ARBA00047942"/>
    </source>
</evidence>
<evidence type="ECO:0000256" key="1">
    <source>
        <dbReference type="ARBA" id="ARBA00011900"/>
    </source>
</evidence>
<reference evidence="7 8" key="1">
    <citation type="submission" date="2018-11" db="EMBL/GenBank/DDBJ databases">
        <title>Sequencing the genomes of 1000 actinobacteria strains.</title>
        <authorList>
            <person name="Klenk H.-P."/>
        </authorList>
    </citation>
    <scope>NUCLEOTIDE SEQUENCE [LARGE SCALE GENOMIC DNA]</scope>
    <source>
        <strain evidence="7 8">DSM 11294</strain>
    </source>
</reference>
<keyword evidence="8" id="KW-1185">Reference proteome</keyword>
<dbReference type="GO" id="GO:0007165">
    <property type="term" value="P:signal transduction"/>
    <property type="evidence" value="ECO:0007669"/>
    <property type="project" value="InterPro"/>
</dbReference>
<dbReference type="Pfam" id="PF18135">
    <property type="entry name" value="Type_ISP_C"/>
    <property type="match status" value="1"/>
</dbReference>
<name>A0A3N2BGR6_9MICO</name>
<dbReference type="EMBL" id="RKHK01000001">
    <property type="protein sequence ID" value="ROR74425.1"/>
    <property type="molecule type" value="Genomic_DNA"/>
</dbReference>
<dbReference type="RefSeq" id="WP_123304726.1">
    <property type="nucleotide sequence ID" value="NZ_RKHK01000001.1"/>
</dbReference>
<dbReference type="GO" id="GO:0032259">
    <property type="term" value="P:methylation"/>
    <property type="evidence" value="ECO:0007669"/>
    <property type="project" value="UniProtKB-KW"/>
</dbReference>
<evidence type="ECO:0000259" key="6">
    <source>
        <dbReference type="PROSITE" id="PS50104"/>
    </source>
</evidence>
<feature type="domain" description="TIR" evidence="6">
    <location>
        <begin position="9"/>
        <end position="173"/>
    </location>
</feature>
<dbReference type="InterPro" id="IPR000157">
    <property type="entry name" value="TIR_dom"/>
</dbReference>
<evidence type="ECO:0000313" key="7">
    <source>
        <dbReference type="EMBL" id="ROR74425.1"/>
    </source>
</evidence>
<dbReference type="InterPro" id="IPR029063">
    <property type="entry name" value="SAM-dependent_MTases_sf"/>
</dbReference>
<protein>
    <recommendedName>
        <fullName evidence="1">site-specific DNA-methyltransferase (adenine-specific)</fullName>
        <ecNumber evidence="1">2.1.1.72</ecNumber>
    </recommendedName>
</protein>
<comment type="catalytic activity">
    <reaction evidence="4">
        <text>a 2'-deoxyadenosine in DNA + S-adenosyl-L-methionine = an N(6)-methyl-2'-deoxyadenosine in DNA + S-adenosyl-L-homocysteine + H(+)</text>
        <dbReference type="Rhea" id="RHEA:15197"/>
        <dbReference type="Rhea" id="RHEA-COMP:12418"/>
        <dbReference type="Rhea" id="RHEA-COMP:12419"/>
        <dbReference type="ChEBI" id="CHEBI:15378"/>
        <dbReference type="ChEBI" id="CHEBI:57856"/>
        <dbReference type="ChEBI" id="CHEBI:59789"/>
        <dbReference type="ChEBI" id="CHEBI:90615"/>
        <dbReference type="ChEBI" id="CHEBI:90616"/>
        <dbReference type="EC" id="2.1.1.72"/>
    </reaction>
</comment>
<evidence type="ECO:0000256" key="5">
    <source>
        <dbReference type="SAM" id="MobiDB-lite"/>
    </source>
</evidence>
<sequence>MAQGRGELDPIKVFVSYKKHDDPERKDGAGRAFLDDLAHEIEQRATDTGVPVELWYDRQLAVGERWDDEIKTRLREADLYVAVYSPGFFDNNGYIARHELPVMVRAARDRRPGTPARVLTISRKDVRPEDIPDTYRELSDLQAANEGRPVEAEDPDTQARIVQEFARSVLALAQRHYDARRTTQARPVIEDYRHQVTSHLHDIEMDERTSPEDPLKAPVKTLIENVAALLPRVEANVSFEARTTSDDDVSGVRLDLSVKNTRGLLIGHVELKSPRKSADPTDRKGWSTHDRQQWEQLAGHPNLIYSNGLELVHLQRGYKRAEVALDPEKSLSDAQAAELVELIGAFLRETPTAPRSPRALADRLAPLTRLLRDKVVAHLKTVDESNGRSPLAGKYAAWQQTLMPSATVEDFADAFAQCYTYALLIARFENALSLPLDERQLGSALRAKGHELLGDVLSVMVGPQTKEVLSGPLGLIEALVAHVDPEALTKTRNDGRHQDPWLYFYEDFLAAYDPARREEAGVYYTPLPVVGAQVRLVEHALRTRHGVTFSSENVTVLDPALGTGTYLLQTAQHVLDATTGGSNAPTATSLARRLHGFELMVGSYAVAHLRLTQALTSAGADLGNEGVKVFLTDTLTAPLLGEKNPGQLALLSDEAQAISHEQQRSSAVKRHDTPIRVIIGNPPYSRGSRAEGIGGLTDDARPNIVLQAHNTGEGDKASLLEDFTKDTPGGQVKNLYNSYVYFWRWAIWKACEQRDAGPGIVSFITSSSFLRGPGFAGMRKHMRERFEELWIIDLGGEGRGAHKEENVFAIQTPVAIVTGIQRQGRRTGKRAPATVRYHRIDGTASEKLATLDTLHALDEDDTTWQIASKEWTASFIPEGAGEFFTWPSLLDIFPWQHSGAQYKRKWPIAASPETLSTRWEELYRAGKPDGGLFRETGDRKVSKPGVQDVITGEKLPAFDSDKGRTSMMKPIRYGYRSFDRQWCFPDARMADRMRPELWQSYSNRQLYITTLTSTRLGTGPVVTVSAHVPDLDFFRGSFGAKNVIPLYRDFEATTPNITSGLLDTLTAELGTTVTAEDLAAYAFALTGTGAFYERFKEDLTESGARLPLTKDTDLFTRTASFGRGLLALATFGERFRTPNRYGAVEPWTIHGQATLAVATPPNPEAYPERFSYDDSRRVLKVGDGEFHSVAPEVWNYQVSGMPVVKSWLGYRMKNPAGKSSSPLDKIQAERWEFDLELLELLRTLEQMLAAEQEAASLLDQITASDLFTVAELPEPADWERKPRKKTYRPVEAQDRFDL</sequence>
<evidence type="ECO:0000313" key="8">
    <source>
        <dbReference type="Proteomes" id="UP000280668"/>
    </source>
</evidence>
<proteinExistence type="predicted"/>
<dbReference type="Gene3D" id="3.40.50.10140">
    <property type="entry name" value="Toll/interleukin-1 receptor homology (TIR) domain"/>
    <property type="match status" value="1"/>
</dbReference>
<gene>
    <name evidence="7" type="ORF">EDD31_2841</name>
</gene>
<dbReference type="GO" id="GO:0008170">
    <property type="term" value="F:N-methyltransferase activity"/>
    <property type="evidence" value="ECO:0007669"/>
    <property type="project" value="InterPro"/>
</dbReference>
<dbReference type="PRINTS" id="PR00507">
    <property type="entry name" value="N12N6MTFRASE"/>
</dbReference>
<dbReference type="SUPFAM" id="SSF52200">
    <property type="entry name" value="Toll/Interleukin receptor TIR domain"/>
    <property type="match status" value="1"/>
</dbReference>
<dbReference type="InterPro" id="IPR035897">
    <property type="entry name" value="Toll_tir_struct_dom_sf"/>
</dbReference>
<dbReference type="GO" id="GO:0003677">
    <property type="term" value="F:DNA binding"/>
    <property type="evidence" value="ECO:0007669"/>
    <property type="project" value="InterPro"/>
</dbReference>
<evidence type="ECO:0000256" key="2">
    <source>
        <dbReference type="ARBA" id="ARBA00022603"/>
    </source>
</evidence>
<dbReference type="PROSITE" id="PS50104">
    <property type="entry name" value="TIR"/>
    <property type="match status" value="1"/>
</dbReference>
<feature type="region of interest" description="Disordered" evidence="5">
    <location>
        <begin position="1278"/>
        <end position="1298"/>
    </location>
</feature>
<dbReference type="EC" id="2.1.1.72" evidence="1"/>
<accession>A0A3N2BGR6</accession>
<dbReference type="InterPro" id="IPR050953">
    <property type="entry name" value="N4_N6_ade-DNA_methylase"/>
</dbReference>
<dbReference type="InterPro" id="IPR003356">
    <property type="entry name" value="DNA_methylase_A-5"/>
</dbReference>
<dbReference type="InterPro" id="IPR041635">
    <property type="entry name" value="Type_ISP_LLaBIII_C"/>
</dbReference>
<dbReference type="OrthoDB" id="9776021at2"/>
<keyword evidence="2 7" id="KW-0489">Methyltransferase</keyword>
<evidence type="ECO:0000256" key="3">
    <source>
        <dbReference type="ARBA" id="ARBA00022679"/>
    </source>
</evidence>
<dbReference type="Gene3D" id="3.40.50.150">
    <property type="entry name" value="Vaccinia Virus protein VP39"/>
    <property type="match status" value="1"/>
</dbReference>
<dbReference type="Pfam" id="PF02384">
    <property type="entry name" value="N6_Mtase"/>
    <property type="match status" value="1"/>
</dbReference>
<organism evidence="7 8">
    <name type="scientific">Bogoriella caseilytica</name>
    <dbReference type="NCBI Taxonomy" id="56055"/>
    <lineage>
        <taxon>Bacteria</taxon>
        <taxon>Bacillati</taxon>
        <taxon>Actinomycetota</taxon>
        <taxon>Actinomycetes</taxon>
        <taxon>Micrococcales</taxon>
        <taxon>Bogoriellaceae</taxon>
        <taxon>Bogoriella</taxon>
    </lineage>
</organism>
<dbReference type="PANTHER" id="PTHR33841">
    <property type="entry name" value="DNA METHYLTRANSFERASE YEEA-RELATED"/>
    <property type="match status" value="1"/>
</dbReference>
<dbReference type="Proteomes" id="UP000280668">
    <property type="component" value="Unassembled WGS sequence"/>
</dbReference>